<reference evidence="3 4" key="1">
    <citation type="submission" date="2015-07" db="EMBL/GenBank/DDBJ databases">
        <authorList>
            <person name="Noorani M."/>
        </authorList>
    </citation>
    <scope>NUCLEOTIDE SEQUENCE [LARGE SCALE GENOMIC DNA]</scope>
    <source>
        <strain evidence="3">BBA 69670</strain>
    </source>
</reference>
<organism evidence="3 4">
    <name type="scientific">Rhizoctonia solani</name>
    <dbReference type="NCBI Taxonomy" id="456999"/>
    <lineage>
        <taxon>Eukaryota</taxon>
        <taxon>Fungi</taxon>
        <taxon>Dikarya</taxon>
        <taxon>Basidiomycota</taxon>
        <taxon>Agaricomycotina</taxon>
        <taxon>Agaricomycetes</taxon>
        <taxon>Cantharellales</taxon>
        <taxon>Ceratobasidiaceae</taxon>
        <taxon>Rhizoctonia</taxon>
    </lineage>
</organism>
<proteinExistence type="predicted"/>
<protein>
    <submittedName>
        <fullName evidence="3">Uncharacterized protein</fullName>
    </submittedName>
</protein>
<dbReference type="Proteomes" id="UP000044841">
    <property type="component" value="Unassembled WGS sequence"/>
</dbReference>
<sequence>MTEASEPEWSLWDAIAPEAQLALNFKTNPANYESHWTTVWHKCLNELLRLKESPTIRSSERLIATSQYSLVQRNKTRSQSISLRSVTIAEAGEETDPEAENDIPQVRSLRIQVQITSDTSELDRRDDERDLPEPAATTQATELSPTLASGSPAGAATTRPPHSEQGPRTPSSSIKQDGTRAEPSSNRTVRVKRGRDSKFWVDIAVIRGKCVGKDVSTILGRKVRPHIALLPGLLEGKCSPPRSRPLMFEDWLVDYMMDAYGDINLKAPVAFLTHQEQKSIIGLACSGLWWSFTVIARTDRTVVWSKVFDCGHASHDLILAQLVEAMVHSPQDPAAYQNNRSHQLLRSHARTRYDVNQFALR</sequence>
<evidence type="ECO:0000313" key="3">
    <source>
        <dbReference type="EMBL" id="CUA76938.1"/>
    </source>
</evidence>
<name>A0A0K6GEB9_9AGAM</name>
<keyword evidence="4" id="KW-1185">Reference proteome</keyword>
<feature type="compositionally biased region" description="Polar residues" evidence="1">
    <location>
        <begin position="136"/>
        <end position="149"/>
    </location>
</feature>
<feature type="region of interest" description="Disordered" evidence="1">
    <location>
        <begin position="92"/>
        <end position="191"/>
    </location>
</feature>
<gene>
    <name evidence="2" type="ORF">RDB_LOCUS135451</name>
    <name evidence="3" type="ORF">RSOLAG22IIIB_06401</name>
</gene>
<feature type="compositionally biased region" description="Polar residues" evidence="1">
    <location>
        <begin position="166"/>
        <end position="188"/>
    </location>
</feature>
<evidence type="ECO:0000313" key="2">
    <source>
        <dbReference type="EMBL" id="CAE6496947.1"/>
    </source>
</evidence>
<evidence type="ECO:0000256" key="1">
    <source>
        <dbReference type="SAM" id="MobiDB-lite"/>
    </source>
</evidence>
<dbReference type="EMBL" id="CYGV01001734">
    <property type="protein sequence ID" value="CUA76938.1"/>
    <property type="molecule type" value="Genomic_DNA"/>
</dbReference>
<feature type="compositionally biased region" description="Acidic residues" evidence="1">
    <location>
        <begin position="92"/>
        <end position="101"/>
    </location>
</feature>
<reference evidence="2" key="2">
    <citation type="submission" date="2021-01" db="EMBL/GenBank/DDBJ databases">
        <authorList>
            <person name="Kaushik A."/>
        </authorList>
    </citation>
    <scope>NUCLEOTIDE SEQUENCE</scope>
    <source>
        <strain evidence="2">AG2-2IIIB</strain>
    </source>
</reference>
<accession>A0A0K6GEB9</accession>
<dbReference type="Proteomes" id="UP000663843">
    <property type="component" value="Unassembled WGS sequence"/>
</dbReference>
<evidence type="ECO:0000313" key="4">
    <source>
        <dbReference type="Proteomes" id="UP000044841"/>
    </source>
</evidence>
<dbReference type="AlphaFoldDB" id="A0A0K6GEB9"/>
<dbReference type="EMBL" id="CAJMWT010004828">
    <property type="protein sequence ID" value="CAE6496947.1"/>
    <property type="molecule type" value="Genomic_DNA"/>
</dbReference>
<feature type="compositionally biased region" description="Basic and acidic residues" evidence="1">
    <location>
        <begin position="121"/>
        <end position="132"/>
    </location>
</feature>